<proteinExistence type="predicted"/>
<evidence type="ECO:0000256" key="1">
    <source>
        <dbReference type="ARBA" id="ARBA00022443"/>
    </source>
</evidence>
<dbReference type="RefSeq" id="XP_031422221.1">
    <property type="nucleotide sequence ID" value="XM_031566361.2"/>
</dbReference>
<dbReference type="Gene3D" id="2.30.29.30">
    <property type="entry name" value="Pleckstrin-homology domain (PH domain)/Phosphotyrosine-binding domain (PTB)"/>
    <property type="match status" value="1"/>
</dbReference>
<reference evidence="8" key="1">
    <citation type="submission" date="2025-08" db="UniProtKB">
        <authorList>
            <consortium name="RefSeq"/>
        </authorList>
    </citation>
    <scope>IDENTIFICATION</scope>
</reference>
<dbReference type="Gene3D" id="2.30.30.40">
    <property type="entry name" value="SH3 Domains"/>
    <property type="match status" value="1"/>
</dbReference>
<feature type="compositionally biased region" description="Low complexity" evidence="4">
    <location>
        <begin position="523"/>
        <end position="534"/>
    </location>
</feature>
<dbReference type="GO" id="GO:0001843">
    <property type="term" value="P:neural tube closure"/>
    <property type="evidence" value="ECO:0007669"/>
    <property type="project" value="Ensembl"/>
</dbReference>
<feature type="compositionally biased region" description="Pro residues" evidence="4">
    <location>
        <begin position="307"/>
        <end position="316"/>
    </location>
</feature>
<dbReference type="Pfam" id="PF00621">
    <property type="entry name" value="RhoGEF"/>
    <property type="match status" value="1"/>
</dbReference>
<sequence length="992" mass="111008">MRWQEAAETRPCPPELHPGQLELPCSVSAMLPGYGFPPLPDFQPHLHAFHCRGESSDMWIPGSSEPQALSEPREGRPLLRQHHHQHIAVCQQETLTFIDLPQADTNGFLASLDPACSVTCSRQAKNSKGLAAGLCRKSSSSSSSDAATDTEPYLEGSDSGLDVQNNHMETSHRDKSDAESPVLDFLRAPVSLFLPLTPFPGTGDPLEPLQPGSPSSPAGSEGLDMWRPHRRLSQSTVKEKSIRRKMRVYSRDSLSDESLSSPVLECDYLFPGSFESFLEEELGTVGSTLCSRPLSGLSSTDVSSGAPTPPLLPPAPAASSLDPPEEDTVRREGPGGTVLVPGGGGGGGASLLLHARAQMSATVDPERRRFSASELISRLQLSQRKNSFTLKLGKSLSARVASRDRQATGHLSSDYKPNSKHRSSGGPTDSAPHSPVGSAPTLPSADWNPPMQRRSCKLSMRKDSIEEDGDVSAYTRSSHRLSRFLPSSILYQEYSDVAINREIQRQQGAEPGTEEDHSGDTPSPSNLSPSSSFRSSRGSAFSLWQDIPDVRTSDQLDNFSNEERKLQEAKFELVTSEASYIRSLTIAVDHFMMSHELTECLGTQDRQWLFSKLPEVKDVSERFLHDLEQRLEGDILRFDVCDIVLVHCPALRKVYLPYVTNQAYQEQTYQRLLQENPRFPGILARLEEDSICQRLPLTSFLILPFQRITRLKMLVENILKRTTPGSRDEDTATKAFNELKKLIKECNSSVQSMKRMEELIHLNKKIHFEGKIFPLISQSRWLVKHGELLEVDTQTMSISGSKFKLPTRPVYLHLFNDCLLLSRKKDTWKFMVFVHAKIAELKVKDLSQKLQGITGFLFYLQLYDGQQLKHQILLKSHTESNKQRWITAMVPSEAKTSLEQAIENDDISQVQCIKSYQAQEHDELTLEKADILQAKTITSDGWVEGIRLSDGERGWFPKSYVEEITNRSARLRNLRENIRIKCVTQKLEEEIL</sequence>
<dbReference type="CTD" id="128272"/>
<feature type="compositionally biased region" description="Low complexity" evidence="4">
    <location>
        <begin position="212"/>
        <end position="222"/>
    </location>
</feature>
<keyword evidence="1 3" id="KW-0728">SH3 domain</keyword>
<keyword evidence="7" id="KW-1185">Reference proteome</keyword>
<gene>
    <name evidence="8" type="primary">arhgef19</name>
</gene>
<dbReference type="Gene3D" id="1.20.900.10">
    <property type="entry name" value="Dbl homology (DH) domain"/>
    <property type="match status" value="1"/>
</dbReference>
<dbReference type="Proteomes" id="UP000515152">
    <property type="component" value="Chromosome 4"/>
</dbReference>
<evidence type="ECO:0000313" key="8">
    <source>
        <dbReference type="RefSeq" id="XP_031422221.1"/>
    </source>
</evidence>
<dbReference type="GO" id="GO:0032956">
    <property type="term" value="P:regulation of actin cytoskeleton organization"/>
    <property type="evidence" value="ECO:0007669"/>
    <property type="project" value="TreeGrafter"/>
</dbReference>
<dbReference type="CDD" id="cd01221">
    <property type="entry name" value="PH_ephexin"/>
    <property type="match status" value="1"/>
</dbReference>
<dbReference type="SUPFAM" id="SSF50729">
    <property type="entry name" value="PH domain-like"/>
    <property type="match status" value="1"/>
</dbReference>
<dbReference type="InterPro" id="IPR047270">
    <property type="entry name" value="PH_ephexin"/>
</dbReference>
<dbReference type="SMART" id="SM00326">
    <property type="entry name" value="SH3"/>
    <property type="match status" value="1"/>
</dbReference>
<dbReference type="CDD" id="cd00160">
    <property type="entry name" value="RhoGEF"/>
    <property type="match status" value="1"/>
</dbReference>
<dbReference type="PANTHER" id="PTHR12845:SF6">
    <property type="entry name" value="RHO GUANINE NUCLEOTIDE EXCHANGE FACTOR 19"/>
    <property type="match status" value="1"/>
</dbReference>
<dbReference type="SMART" id="SM00325">
    <property type="entry name" value="RhoGEF"/>
    <property type="match status" value="1"/>
</dbReference>
<dbReference type="PROSITE" id="PS50010">
    <property type="entry name" value="DH_2"/>
    <property type="match status" value="1"/>
</dbReference>
<evidence type="ECO:0000256" key="4">
    <source>
        <dbReference type="SAM" id="MobiDB-lite"/>
    </source>
</evidence>
<feature type="region of interest" description="Disordered" evidence="4">
    <location>
        <begin position="397"/>
        <end position="452"/>
    </location>
</feature>
<dbReference type="InterPro" id="IPR011993">
    <property type="entry name" value="PH-like_dom_sf"/>
</dbReference>
<organism evidence="7 8">
    <name type="scientific">Clupea harengus</name>
    <name type="common">Atlantic herring</name>
    <dbReference type="NCBI Taxonomy" id="7950"/>
    <lineage>
        <taxon>Eukaryota</taxon>
        <taxon>Metazoa</taxon>
        <taxon>Chordata</taxon>
        <taxon>Craniata</taxon>
        <taxon>Vertebrata</taxon>
        <taxon>Euteleostomi</taxon>
        <taxon>Actinopterygii</taxon>
        <taxon>Neopterygii</taxon>
        <taxon>Teleostei</taxon>
        <taxon>Clupei</taxon>
        <taxon>Clupeiformes</taxon>
        <taxon>Clupeoidei</taxon>
        <taxon>Clupeidae</taxon>
        <taxon>Clupea</taxon>
    </lineage>
</organism>
<dbReference type="GO" id="GO:0008544">
    <property type="term" value="P:epidermis development"/>
    <property type="evidence" value="ECO:0007669"/>
    <property type="project" value="Ensembl"/>
</dbReference>
<name>A0A6P8FER8_CLUHA</name>
<evidence type="ECO:0000259" key="5">
    <source>
        <dbReference type="PROSITE" id="PS50002"/>
    </source>
</evidence>
<dbReference type="SUPFAM" id="SSF50044">
    <property type="entry name" value="SH3-domain"/>
    <property type="match status" value="1"/>
</dbReference>
<dbReference type="InterPro" id="IPR000219">
    <property type="entry name" value="DH_dom"/>
</dbReference>
<evidence type="ECO:0000256" key="2">
    <source>
        <dbReference type="ARBA" id="ARBA00022658"/>
    </source>
</evidence>
<evidence type="ECO:0000259" key="6">
    <source>
        <dbReference type="PROSITE" id="PS50010"/>
    </source>
</evidence>
<dbReference type="PANTHER" id="PTHR12845">
    <property type="entry name" value="GUANINE NUCLEOTIDE EXCHANGE FACTOR"/>
    <property type="match status" value="1"/>
</dbReference>
<dbReference type="GeneID" id="105898940"/>
<dbReference type="InterPro" id="IPR036028">
    <property type="entry name" value="SH3-like_dom_sf"/>
</dbReference>
<accession>A0A6P8FER8</accession>
<dbReference type="AlphaFoldDB" id="A0A6P8FER8"/>
<dbReference type="InterPro" id="IPR035899">
    <property type="entry name" value="DBL_dom_sf"/>
</dbReference>
<dbReference type="InterPro" id="IPR047271">
    <property type="entry name" value="Ephexin-like"/>
</dbReference>
<dbReference type="Pfam" id="PF14604">
    <property type="entry name" value="SH3_9"/>
    <property type="match status" value="1"/>
</dbReference>
<evidence type="ECO:0000313" key="7">
    <source>
        <dbReference type="Proteomes" id="UP000515152"/>
    </source>
</evidence>
<dbReference type="GO" id="GO:0005085">
    <property type="term" value="F:guanyl-nucleotide exchange factor activity"/>
    <property type="evidence" value="ECO:0007669"/>
    <property type="project" value="UniProtKB-KW"/>
</dbReference>
<dbReference type="OrthoDB" id="27593at2759"/>
<feature type="region of interest" description="Disordered" evidence="4">
    <location>
        <begin position="131"/>
        <end position="179"/>
    </location>
</feature>
<dbReference type="CDD" id="cd11940">
    <property type="entry name" value="SH3_ARHGEF5_19"/>
    <property type="match status" value="1"/>
</dbReference>
<keyword evidence="2" id="KW-0344">Guanine-nucleotide releasing factor</keyword>
<feature type="domain" description="SH3" evidence="5">
    <location>
        <begin position="905"/>
        <end position="966"/>
    </location>
</feature>
<feature type="region of interest" description="Disordered" evidence="4">
    <location>
        <begin position="506"/>
        <end position="534"/>
    </location>
</feature>
<protein>
    <submittedName>
        <fullName evidence="8">Rho guanine nucleotide exchange factor 19 isoform X1</fullName>
    </submittedName>
</protein>
<evidence type="ECO:0000256" key="3">
    <source>
        <dbReference type="PROSITE-ProRule" id="PRU00192"/>
    </source>
</evidence>
<dbReference type="FunFam" id="1.20.900.10:FF:000007">
    <property type="entry name" value="rho guanine nucleotide exchange factor 19"/>
    <property type="match status" value="1"/>
</dbReference>
<dbReference type="PROSITE" id="PS50002">
    <property type="entry name" value="SH3"/>
    <property type="match status" value="1"/>
</dbReference>
<feature type="region of interest" description="Disordered" evidence="4">
    <location>
        <begin position="295"/>
        <end position="345"/>
    </location>
</feature>
<feature type="region of interest" description="Disordered" evidence="4">
    <location>
        <begin position="199"/>
        <end position="239"/>
    </location>
</feature>
<dbReference type="SUPFAM" id="SSF48065">
    <property type="entry name" value="DBL homology domain (DH-domain)"/>
    <property type="match status" value="1"/>
</dbReference>
<feature type="compositionally biased region" description="Basic and acidic residues" evidence="4">
    <location>
        <begin position="169"/>
        <end position="178"/>
    </location>
</feature>
<feature type="domain" description="DH" evidence="6">
    <location>
        <begin position="565"/>
        <end position="749"/>
    </location>
</feature>
<dbReference type="InterPro" id="IPR001452">
    <property type="entry name" value="SH3_domain"/>
</dbReference>